<dbReference type="EMBL" id="UINC01038648">
    <property type="protein sequence ID" value="SVB35971.1"/>
    <property type="molecule type" value="Genomic_DNA"/>
</dbReference>
<proteinExistence type="predicted"/>
<accession>A0A382DE71</accession>
<protein>
    <submittedName>
        <fullName evidence="1">Uncharacterized protein</fullName>
    </submittedName>
</protein>
<organism evidence="1">
    <name type="scientific">marine metagenome</name>
    <dbReference type="NCBI Taxonomy" id="408172"/>
    <lineage>
        <taxon>unclassified sequences</taxon>
        <taxon>metagenomes</taxon>
        <taxon>ecological metagenomes</taxon>
    </lineage>
</organism>
<sequence>MLFIEPETDDEVCHTLSLYVIYNLKVDMDGGHFAHGDD</sequence>
<evidence type="ECO:0000313" key="1">
    <source>
        <dbReference type="EMBL" id="SVB35971.1"/>
    </source>
</evidence>
<reference evidence="1" key="1">
    <citation type="submission" date="2018-05" db="EMBL/GenBank/DDBJ databases">
        <authorList>
            <person name="Lanie J.A."/>
            <person name="Ng W.-L."/>
            <person name="Kazmierczak K.M."/>
            <person name="Andrzejewski T.M."/>
            <person name="Davidsen T.M."/>
            <person name="Wayne K.J."/>
            <person name="Tettelin H."/>
            <person name="Glass J.I."/>
            <person name="Rusch D."/>
            <person name="Podicherti R."/>
            <person name="Tsui H.-C.T."/>
            <person name="Winkler M.E."/>
        </authorList>
    </citation>
    <scope>NUCLEOTIDE SEQUENCE</scope>
</reference>
<name>A0A382DE71_9ZZZZ</name>
<dbReference type="AlphaFoldDB" id="A0A382DE71"/>
<gene>
    <name evidence="1" type="ORF">METZ01_LOCUS188825</name>
</gene>